<organism evidence="3 4">
    <name type="scientific">Prorocentrum cordatum</name>
    <dbReference type="NCBI Taxonomy" id="2364126"/>
    <lineage>
        <taxon>Eukaryota</taxon>
        <taxon>Sar</taxon>
        <taxon>Alveolata</taxon>
        <taxon>Dinophyceae</taxon>
        <taxon>Prorocentrales</taxon>
        <taxon>Prorocentraceae</taxon>
        <taxon>Prorocentrum</taxon>
    </lineage>
</organism>
<name>A0ABN9UHU4_9DINO</name>
<dbReference type="Pfam" id="PF13508">
    <property type="entry name" value="Acetyltransf_7"/>
    <property type="match status" value="1"/>
</dbReference>
<comment type="caution">
    <text evidence="3">The sequence shown here is derived from an EMBL/GenBank/DDBJ whole genome shotgun (WGS) entry which is preliminary data.</text>
</comment>
<dbReference type="SUPFAM" id="SSF55729">
    <property type="entry name" value="Acyl-CoA N-acyltransferases (Nat)"/>
    <property type="match status" value="1"/>
</dbReference>
<evidence type="ECO:0000256" key="1">
    <source>
        <dbReference type="SAM" id="MobiDB-lite"/>
    </source>
</evidence>
<feature type="region of interest" description="Disordered" evidence="1">
    <location>
        <begin position="17"/>
        <end position="54"/>
    </location>
</feature>
<reference evidence="3" key="1">
    <citation type="submission" date="2023-10" db="EMBL/GenBank/DDBJ databases">
        <authorList>
            <person name="Chen Y."/>
            <person name="Shah S."/>
            <person name="Dougan E. K."/>
            <person name="Thang M."/>
            <person name="Chan C."/>
        </authorList>
    </citation>
    <scope>NUCLEOTIDE SEQUENCE [LARGE SCALE GENOMIC DNA]</scope>
</reference>
<protein>
    <recommendedName>
        <fullName evidence="2">N-acetyltransferase domain-containing protein</fullName>
    </recommendedName>
</protein>
<evidence type="ECO:0000313" key="4">
    <source>
        <dbReference type="Proteomes" id="UP001189429"/>
    </source>
</evidence>
<dbReference type="InterPro" id="IPR000182">
    <property type="entry name" value="GNAT_dom"/>
</dbReference>
<dbReference type="InterPro" id="IPR016181">
    <property type="entry name" value="Acyl_CoA_acyltransferase"/>
</dbReference>
<feature type="domain" description="N-acetyltransferase" evidence="2">
    <location>
        <begin position="55"/>
        <end position="201"/>
    </location>
</feature>
<feature type="compositionally biased region" description="Low complexity" evidence="1">
    <location>
        <begin position="17"/>
        <end position="28"/>
    </location>
</feature>
<evidence type="ECO:0000313" key="3">
    <source>
        <dbReference type="EMBL" id="CAK0859228.1"/>
    </source>
</evidence>
<evidence type="ECO:0000259" key="2">
    <source>
        <dbReference type="PROSITE" id="PS51186"/>
    </source>
</evidence>
<keyword evidence="4" id="KW-1185">Reference proteome</keyword>
<proteinExistence type="predicted"/>
<dbReference type="Gene3D" id="3.40.630.30">
    <property type="match status" value="1"/>
</dbReference>
<dbReference type="PROSITE" id="PS51186">
    <property type="entry name" value="GNAT"/>
    <property type="match status" value="1"/>
</dbReference>
<accession>A0ABN9UHU4</accession>
<gene>
    <name evidence="3" type="ORF">PCOR1329_LOCUS48655</name>
</gene>
<dbReference type="EMBL" id="CAUYUJ010015879">
    <property type="protein sequence ID" value="CAK0859228.1"/>
    <property type="molecule type" value="Genomic_DNA"/>
</dbReference>
<dbReference type="Proteomes" id="UP001189429">
    <property type="component" value="Unassembled WGS sequence"/>
</dbReference>
<sequence>MCVPSRPRTHLRSSACLPAGLASGGPAPARRPRARAWRAPRAGSGHGSGGDLPPEQYRAYAEEVVDALYEVDPACPLPTLLDALGPGAEWVTAAAWGVGRHYVLLLDEPTGAVLAWAWLEEEAEWWTLQNIWVTQASRSAGLGRYLMRYIESATQYPGLRRQVAGDLRLTALGPAEGFYEKLGYPRLAGCVFSKEVPSTLEEFGEVHASSRLFQPVQADGFRLHIVPMHSANLLERS</sequence>